<dbReference type="Gene3D" id="3.40.50.2000">
    <property type="entry name" value="Glycogen Phosphorylase B"/>
    <property type="match status" value="2"/>
</dbReference>
<dbReference type="SUPFAM" id="SSF53756">
    <property type="entry name" value="UDP-Glycosyltransferase/glycogen phosphorylase"/>
    <property type="match status" value="1"/>
</dbReference>
<gene>
    <name evidence="2" type="ORF">C7H83_03640</name>
</gene>
<protein>
    <submittedName>
        <fullName evidence="2">Glycosyltransferase family 4 protein</fullName>
    </submittedName>
</protein>
<dbReference type="EMBL" id="CP027768">
    <property type="protein sequence ID" value="AYW49640.1"/>
    <property type="molecule type" value="Genomic_DNA"/>
</dbReference>
<dbReference type="InterPro" id="IPR001296">
    <property type="entry name" value="Glyco_trans_1"/>
</dbReference>
<dbReference type="InterPro" id="IPR050194">
    <property type="entry name" value="Glycosyltransferase_grp1"/>
</dbReference>
<evidence type="ECO:0000313" key="3">
    <source>
        <dbReference type="Proteomes" id="UP000280475"/>
    </source>
</evidence>
<accession>A0A3G5FH34</accession>
<evidence type="ECO:0000259" key="1">
    <source>
        <dbReference type="Pfam" id="PF00534"/>
    </source>
</evidence>
<sequence>MKIVIVGDNFNMGGIQRVSKVIGEKIAEAHNVYFYSVYNTNNYYNIENNFIDASFPLTVEFFLRLYSKSLRTIESVIRKGEFSQARYKKAFLNKLIHFIENNNIDIVILTSPVLITSIFYLKRNTKAKYIAWLHNNYDTYINKYTKGYNQEFYKGLKSADKVVCLTKYDYTKYSLLNDKTTYIYNPLTIDNKRTSELTNKKICFTGRIEFEHKGIDRLLKVAKYLPSDWKIELAGTGKKDQVAKLKKIIKDERLEQKIIFKGPLKEELINHYLESSIYLMTSRWEGMPLVLAEAMSFGLPIVAFEQTGSSEVLDGGNFGVLIENGNIEEMVKQLKKLVNSFDLRKEYQKLSLQRVQDFDMKKIIGKWLSLIKDCEENI</sequence>
<feature type="domain" description="Glycosyl transferase family 1" evidence="1">
    <location>
        <begin position="190"/>
        <end position="348"/>
    </location>
</feature>
<proteinExistence type="predicted"/>
<dbReference type="PANTHER" id="PTHR45947:SF3">
    <property type="entry name" value="SULFOQUINOVOSYL TRANSFERASE SQD2"/>
    <property type="match status" value="1"/>
</dbReference>
<dbReference type="AlphaFoldDB" id="A0A3G5FH34"/>
<dbReference type="Proteomes" id="UP000280475">
    <property type="component" value="Chromosome"/>
</dbReference>
<dbReference type="Pfam" id="PF00534">
    <property type="entry name" value="Glycos_transf_1"/>
    <property type="match status" value="1"/>
</dbReference>
<organism evidence="2 3">
    <name type="scientific">Tetragenococcus halophilus</name>
    <name type="common">Pediococcus halophilus</name>
    <dbReference type="NCBI Taxonomy" id="51669"/>
    <lineage>
        <taxon>Bacteria</taxon>
        <taxon>Bacillati</taxon>
        <taxon>Bacillota</taxon>
        <taxon>Bacilli</taxon>
        <taxon>Lactobacillales</taxon>
        <taxon>Enterococcaceae</taxon>
        <taxon>Tetragenococcus</taxon>
    </lineage>
</organism>
<dbReference type="RefSeq" id="WP_103892943.1">
    <property type="nucleotide sequence ID" value="NZ_CP027768.1"/>
</dbReference>
<reference evidence="2 3" key="1">
    <citation type="journal article" date="2012" name="Int. J. Syst. Evol. Microbiol.">
        <title>Characterization of Tetragenococcus strains from sugar thick juice reveals a novel species, Tetragenococcus osmophilus sp. nov., and divides Tetragenococcus halophilus into two subspecies, T. halophilus subsp. halophilus subsp. nov. and T. halophilus subsp. flandriensis subsp. nov.</title>
        <authorList>
            <person name="Juste A."/>
            <person name="Van Trappen S."/>
            <person name="Verreth C."/>
            <person name="Cleenwerck I."/>
            <person name="De Vos P."/>
            <person name="Lievens B."/>
            <person name="Willems K.A."/>
        </authorList>
    </citation>
    <scope>NUCLEOTIDE SEQUENCE [LARGE SCALE GENOMIC DNA]</scope>
    <source>
        <strain evidence="2 3">LMG 26042</strain>
    </source>
</reference>
<dbReference type="PANTHER" id="PTHR45947">
    <property type="entry name" value="SULFOQUINOVOSYL TRANSFERASE SQD2"/>
    <property type="match status" value="1"/>
</dbReference>
<dbReference type="GO" id="GO:0016757">
    <property type="term" value="F:glycosyltransferase activity"/>
    <property type="evidence" value="ECO:0007669"/>
    <property type="project" value="InterPro"/>
</dbReference>
<keyword evidence="2" id="KW-0808">Transferase</keyword>
<evidence type="ECO:0000313" key="2">
    <source>
        <dbReference type="EMBL" id="AYW49640.1"/>
    </source>
</evidence>
<name>A0A3G5FH34_TETHA</name>